<keyword evidence="3" id="KW-1185">Reference proteome</keyword>
<sequence length="170" mass="18294">MSVLVVQLRPSRRSLVMQQAVIMSPLVGRTALWAANKQQKQKEKGLAGLVGSSDATSSRQGREKKGEPRGAGAASSASIEREKGSQRRARPSPCGGQSIEGRRRRSTKMHASVALLARGKGKTIPIKVSPSAVADVTESSTSDSFNTIVVAELCWNWLLLYDQEECGEES</sequence>
<dbReference type="AlphaFoldDB" id="K0SCY1"/>
<feature type="region of interest" description="Disordered" evidence="1">
    <location>
        <begin position="42"/>
        <end position="109"/>
    </location>
</feature>
<accession>K0SCY1</accession>
<protein>
    <submittedName>
        <fullName evidence="2">Uncharacterized protein</fullName>
    </submittedName>
</protein>
<comment type="caution">
    <text evidence="2">The sequence shown here is derived from an EMBL/GenBank/DDBJ whole genome shotgun (WGS) entry which is preliminary data.</text>
</comment>
<evidence type="ECO:0000313" key="2">
    <source>
        <dbReference type="EMBL" id="EJK63988.1"/>
    </source>
</evidence>
<dbReference type="Proteomes" id="UP000266841">
    <property type="component" value="Unassembled WGS sequence"/>
</dbReference>
<dbReference type="EMBL" id="AGNL01017787">
    <property type="protein sequence ID" value="EJK63988.1"/>
    <property type="molecule type" value="Genomic_DNA"/>
</dbReference>
<gene>
    <name evidence="2" type="ORF">THAOC_15325</name>
</gene>
<organism evidence="2 3">
    <name type="scientific">Thalassiosira oceanica</name>
    <name type="common">Marine diatom</name>
    <dbReference type="NCBI Taxonomy" id="159749"/>
    <lineage>
        <taxon>Eukaryota</taxon>
        <taxon>Sar</taxon>
        <taxon>Stramenopiles</taxon>
        <taxon>Ochrophyta</taxon>
        <taxon>Bacillariophyta</taxon>
        <taxon>Coscinodiscophyceae</taxon>
        <taxon>Thalassiosirophycidae</taxon>
        <taxon>Thalassiosirales</taxon>
        <taxon>Thalassiosiraceae</taxon>
        <taxon>Thalassiosira</taxon>
    </lineage>
</organism>
<evidence type="ECO:0000313" key="3">
    <source>
        <dbReference type="Proteomes" id="UP000266841"/>
    </source>
</evidence>
<reference evidence="2 3" key="1">
    <citation type="journal article" date="2012" name="Genome Biol.">
        <title>Genome and low-iron response of an oceanic diatom adapted to chronic iron limitation.</title>
        <authorList>
            <person name="Lommer M."/>
            <person name="Specht M."/>
            <person name="Roy A.S."/>
            <person name="Kraemer L."/>
            <person name="Andreson R."/>
            <person name="Gutowska M.A."/>
            <person name="Wolf J."/>
            <person name="Bergner S.V."/>
            <person name="Schilhabel M.B."/>
            <person name="Klostermeier U.C."/>
            <person name="Beiko R.G."/>
            <person name="Rosenstiel P."/>
            <person name="Hippler M."/>
            <person name="Laroche J."/>
        </authorList>
    </citation>
    <scope>NUCLEOTIDE SEQUENCE [LARGE SCALE GENOMIC DNA]</scope>
    <source>
        <strain evidence="2 3">CCMP1005</strain>
    </source>
</reference>
<evidence type="ECO:0000256" key="1">
    <source>
        <dbReference type="SAM" id="MobiDB-lite"/>
    </source>
</evidence>
<name>K0SCY1_THAOC</name>
<proteinExistence type="predicted"/>